<sequence length="289" mass="32122">MLFLAYVTSKSQQVLDILTAKTANIRKFRYLVTHRLERINLTYQSLLTYHRVVSSRGPFTLRILAAASSLISINHKSINHHLENPDLPTRDFSHEQWMSNRGKRKKEKNGSANNGGGNGQGDSDGGKAAMVKEDFNLSQQLRDGGRDREDMPTKTTAADLAANPVDEATGEYHQTSRSIHHQFNYVIASGRQSFLQQHRQHAGYSAAPKIGAIGLRAGEKKDQIESCLGIFLTLREYTMAATKRNAAGLTSAVPRATLNDEELSTIVFSLIQMGSKCLLQRNVLLMLKL</sequence>
<accession>A0A0M9A5A7</accession>
<name>A0A0M9A5A7_9HYME</name>
<feature type="region of interest" description="Disordered" evidence="1">
    <location>
        <begin position="99"/>
        <end position="128"/>
    </location>
</feature>
<keyword evidence="3" id="KW-1185">Reference proteome</keyword>
<gene>
    <name evidence="2" type="ORF">WN51_11103</name>
</gene>
<feature type="compositionally biased region" description="Gly residues" evidence="1">
    <location>
        <begin position="113"/>
        <end position="123"/>
    </location>
</feature>
<dbReference type="EMBL" id="KQ435742">
    <property type="protein sequence ID" value="KOX76746.1"/>
    <property type="molecule type" value="Genomic_DNA"/>
</dbReference>
<dbReference type="AlphaFoldDB" id="A0A0M9A5A7"/>
<protein>
    <submittedName>
        <fullName evidence="2">Uncharacterized protein</fullName>
    </submittedName>
</protein>
<dbReference type="Proteomes" id="UP000053105">
    <property type="component" value="Unassembled WGS sequence"/>
</dbReference>
<evidence type="ECO:0000313" key="3">
    <source>
        <dbReference type="Proteomes" id="UP000053105"/>
    </source>
</evidence>
<reference evidence="2 3" key="1">
    <citation type="submission" date="2015-07" db="EMBL/GenBank/DDBJ databases">
        <title>The genome of Melipona quadrifasciata.</title>
        <authorList>
            <person name="Pan H."/>
            <person name="Kapheim K."/>
        </authorList>
    </citation>
    <scope>NUCLEOTIDE SEQUENCE [LARGE SCALE GENOMIC DNA]</scope>
    <source>
        <strain evidence="2">0111107301</strain>
        <tissue evidence="2">Whole body</tissue>
    </source>
</reference>
<evidence type="ECO:0000256" key="1">
    <source>
        <dbReference type="SAM" id="MobiDB-lite"/>
    </source>
</evidence>
<organism evidence="2 3">
    <name type="scientific">Melipona quadrifasciata</name>
    <dbReference type="NCBI Taxonomy" id="166423"/>
    <lineage>
        <taxon>Eukaryota</taxon>
        <taxon>Metazoa</taxon>
        <taxon>Ecdysozoa</taxon>
        <taxon>Arthropoda</taxon>
        <taxon>Hexapoda</taxon>
        <taxon>Insecta</taxon>
        <taxon>Pterygota</taxon>
        <taxon>Neoptera</taxon>
        <taxon>Endopterygota</taxon>
        <taxon>Hymenoptera</taxon>
        <taxon>Apocrita</taxon>
        <taxon>Aculeata</taxon>
        <taxon>Apoidea</taxon>
        <taxon>Anthophila</taxon>
        <taxon>Apidae</taxon>
        <taxon>Melipona</taxon>
    </lineage>
</organism>
<dbReference type="OrthoDB" id="8123617at2759"/>
<evidence type="ECO:0000313" key="2">
    <source>
        <dbReference type="EMBL" id="KOX76746.1"/>
    </source>
</evidence>
<proteinExistence type="predicted"/>